<dbReference type="EMBL" id="JAZHXI010000016">
    <property type="protein sequence ID" value="KAL2062980.1"/>
    <property type="molecule type" value="Genomic_DNA"/>
</dbReference>
<sequence length="83" mass="8841">MRGADDVLSSLCGRKRCDATPVDLVFQDGERAQVGRTLSGCDGEIENRFAQIASIKECIEQGTDGSALVVAMRCDEVGMEMAG</sequence>
<gene>
    <name evidence="1" type="ORF">VTL71DRAFT_6052</name>
</gene>
<comment type="caution">
    <text evidence="1">The sequence shown here is derived from an EMBL/GenBank/DDBJ whole genome shotgun (WGS) entry which is preliminary data.</text>
</comment>
<name>A0ABR4BZ99_9HELO</name>
<reference evidence="1 2" key="1">
    <citation type="journal article" date="2024" name="Commun. Biol.">
        <title>Comparative genomic analysis of thermophilic fungi reveals convergent evolutionary adaptations and gene losses.</title>
        <authorList>
            <person name="Steindorff A.S."/>
            <person name="Aguilar-Pontes M.V."/>
            <person name="Robinson A.J."/>
            <person name="Andreopoulos B."/>
            <person name="LaButti K."/>
            <person name="Kuo A."/>
            <person name="Mondo S."/>
            <person name="Riley R."/>
            <person name="Otillar R."/>
            <person name="Haridas S."/>
            <person name="Lipzen A."/>
            <person name="Grimwood J."/>
            <person name="Schmutz J."/>
            <person name="Clum A."/>
            <person name="Reid I.D."/>
            <person name="Moisan M.C."/>
            <person name="Butler G."/>
            <person name="Nguyen T.T.M."/>
            <person name="Dewar K."/>
            <person name="Conant G."/>
            <person name="Drula E."/>
            <person name="Henrissat B."/>
            <person name="Hansel C."/>
            <person name="Singer S."/>
            <person name="Hutchinson M.I."/>
            <person name="de Vries R.P."/>
            <person name="Natvig D.O."/>
            <person name="Powell A.J."/>
            <person name="Tsang A."/>
            <person name="Grigoriev I.V."/>
        </authorList>
    </citation>
    <scope>NUCLEOTIDE SEQUENCE [LARGE SCALE GENOMIC DNA]</scope>
    <source>
        <strain evidence="1 2">CBS 494.80</strain>
    </source>
</reference>
<keyword evidence="2" id="KW-1185">Reference proteome</keyword>
<dbReference type="Proteomes" id="UP001595075">
    <property type="component" value="Unassembled WGS sequence"/>
</dbReference>
<protein>
    <submittedName>
        <fullName evidence="1">Uncharacterized protein</fullName>
    </submittedName>
</protein>
<evidence type="ECO:0000313" key="1">
    <source>
        <dbReference type="EMBL" id="KAL2062980.1"/>
    </source>
</evidence>
<proteinExistence type="predicted"/>
<evidence type="ECO:0000313" key="2">
    <source>
        <dbReference type="Proteomes" id="UP001595075"/>
    </source>
</evidence>
<organism evidence="1 2">
    <name type="scientific">Oculimacula yallundae</name>
    <dbReference type="NCBI Taxonomy" id="86028"/>
    <lineage>
        <taxon>Eukaryota</taxon>
        <taxon>Fungi</taxon>
        <taxon>Dikarya</taxon>
        <taxon>Ascomycota</taxon>
        <taxon>Pezizomycotina</taxon>
        <taxon>Leotiomycetes</taxon>
        <taxon>Helotiales</taxon>
        <taxon>Ploettnerulaceae</taxon>
        <taxon>Oculimacula</taxon>
    </lineage>
</organism>
<accession>A0ABR4BZ99</accession>